<sequence length="549" mass="61361">MARQFIYHMADLTKAYGTKKVLENIHLSFYPNAKIGILGPNGAGKSTLLKIMAGVDRDYTGEAWAADGATVGYLSQEPKLDESKTVFENVMEGVADKKAILDRYNELMMNYSDETAEEGAKLQDVIDAQNLWDLESQVEMAMDALRCPPGDASVAPLSGGEKRRVALCKLLLSKPDILLLDEPTNHLDAETISWLEKHLREYEGAVLMITHDRYFLDNVTGWILELDRGRGIPYEGNYSAYLEKKSKRMVQEGREDDARGRAIAREREWIQQGAKARQTKSKARIKAYHELVEAAENRRPADGKIVIPTSERLGNRVIEVENLSKSYGDRLLIENLSFRLPAGGIVGIIGPNGAGKTTLFKMITGKETPDSGAVHIGETVDLGYVDQSRDHLDGSKTVWEEISGGVDIMKLGKYDMNSRAYVGNFNFKGQDQQQKVGTLSGGQRNRVHLAKMLKSGGNVILLDEPTNDLDTETLAALEDALEEYAGCAVVISHDRMFLDRLATHILAYEGDSHWEWFEGNYADYEQDKIRRLGPESVNPKRPTYKRLTR</sequence>
<protein>
    <recommendedName>
        <fullName evidence="12">Energy-dependent translational throttle protein EttA</fullName>
        <ecNumber evidence="12">3.6.1.-</ecNumber>
    </recommendedName>
    <alternativeName>
        <fullName evidence="12">Translational regulatory factor EttA</fullName>
    </alternativeName>
</protein>
<dbReference type="GO" id="GO:0000049">
    <property type="term" value="F:tRNA binding"/>
    <property type="evidence" value="ECO:0007669"/>
    <property type="project" value="UniProtKB-UniRule"/>
</dbReference>
<comment type="caution">
    <text evidence="14">The sequence shown here is derived from an EMBL/GenBank/DDBJ whole genome shotgun (WGS) entry which is preliminary data.</text>
</comment>
<dbReference type="FunFam" id="3.40.50.300:FF:000011">
    <property type="entry name" value="Putative ABC transporter ATP-binding component"/>
    <property type="match status" value="1"/>
</dbReference>
<evidence type="ECO:0000256" key="10">
    <source>
        <dbReference type="ARBA" id="ARBA00022884"/>
    </source>
</evidence>
<evidence type="ECO:0000256" key="4">
    <source>
        <dbReference type="ARBA" id="ARBA00022730"/>
    </source>
</evidence>
<organism evidence="14 15">
    <name type="scientific">Aureimonas ureilytica</name>
    <dbReference type="NCBI Taxonomy" id="401562"/>
    <lineage>
        <taxon>Bacteria</taxon>
        <taxon>Pseudomonadati</taxon>
        <taxon>Pseudomonadota</taxon>
        <taxon>Alphaproteobacteria</taxon>
        <taxon>Hyphomicrobiales</taxon>
        <taxon>Aurantimonadaceae</taxon>
        <taxon>Aureimonas</taxon>
    </lineage>
</organism>
<evidence type="ECO:0000256" key="1">
    <source>
        <dbReference type="ARBA" id="ARBA00005868"/>
    </source>
</evidence>
<reference evidence="14 15" key="1">
    <citation type="journal article" date="2016" name="Front. Microbiol.">
        <title>Genomic Resource of Rice Seed Associated Bacteria.</title>
        <authorList>
            <person name="Midha S."/>
            <person name="Bansal K."/>
            <person name="Sharma S."/>
            <person name="Kumar N."/>
            <person name="Patil P.P."/>
            <person name="Chaudhry V."/>
            <person name="Patil P.B."/>
        </authorList>
    </citation>
    <scope>NUCLEOTIDE SEQUENCE [LARGE SCALE GENOMIC DNA]</scope>
    <source>
        <strain evidence="14 15">NS365</strain>
    </source>
</reference>
<dbReference type="AlphaFoldDB" id="A0A175RQ32"/>
<comment type="similarity">
    <text evidence="1 12">Belongs to the ABC transporter superfamily. ABCF family. Translational throttle EttA subfamily.</text>
</comment>
<feature type="domain" description="ABC transporter" evidence="13">
    <location>
        <begin position="318"/>
        <end position="535"/>
    </location>
</feature>
<dbReference type="RefSeq" id="WP_058600491.1">
    <property type="nucleotide sequence ID" value="NZ_LDQA01000025.1"/>
</dbReference>
<keyword evidence="11 12" id="KW-0648">Protein biosynthesis</keyword>
<evidence type="ECO:0000256" key="5">
    <source>
        <dbReference type="ARBA" id="ARBA00022737"/>
    </source>
</evidence>
<dbReference type="HAMAP" id="MF_00847">
    <property type="entry name" value="EttA"/>
    <property type="match status" value="1"/>
</dbReference>
<evidence type="ECO:0000256" key="11">
    <source>
        <dbReference type="ARBA" id="ARBA00022917"/>
    </source>
</evidence>
<dbReference type="GO" id="GO:0005737">
    <property type="term" value="C:cytoplasm"/>
    <property type="evidence" value="ECO:0007669"/>
    <property type="project" value="UniProtKB-SubCell"/>
</dbReference>
<evidence type="ECO:0000313" key="15">
    <source>
        <dbReference type="Proteomes" id="UP000078529"/>
    </source>
</evidence>
<dbReference type="EC" id="3.6.1.-" evidence="12"/>
<dbReference type="InterPro" id="IPR003593">
    <property type="entry name" value="AAA+_ATPase"/>
</dbReference>
<dbReference type="InterPro" id="IPR032781">
    <property type="entry name" value="ABC_tran_Xtn"/>
</dbReference>
<keyword evidence="6 12" id="KW-0547">Nucleotide-binding</keyword>
<dbReference type="NCBIfam" id="NF008775">
    <property type="entry name" value="PRK11819.1"/>
    <property type="match status" value="1"/>
</dbReference>
<evidence type="ECO:0000256" key="7">
    <source>
        <dbReference type="ARBA" id="ARBA00022801"/>
    </source>
</evidence>
<dbReference type="InterPro" id="IPR027417">
    <property type="entry name" value="P-loop_NTPase"/>
</dbReference>
<name>A0A175RQ32_9HYPH</name>
<dbReference type="PANTHER" id="PTHR43858">
    <property type="entry name" value="ENERGY-DEPENDENT TRANSLATIONAL THROTTLE PROTEIN ETTA"/>
    <property type="match status" value="1"/>
</dbReference>
<dbReference type="GO" id="GO:0043022">
    <property type="term" value="F:ribosome binding"/>
    <property type="evidence" value="ECO:0007669"/>
    <property type="project" value="UniProtKB-UniRule"/>
</dbReference>
<evidence type="ECO:0000256" key="2">
    <source>
        <dbReference type="ARBA" id="ARBA00022490"/>
    </source>
</evidence>
<evidence type="ECO:0000256" key="8">
    <source>
        <dbReference type="ARBA" id="ARBA00022840"/>
    </source>
</evidence>
<dbReference type="GO" id="GO:0016887">
    <property type="term" value="F:ATP hydrolysis activity"/>
    <property type="evidence" value="ECO:0007669"/>
    <property type="project" value="UniProtKB-UniRule"/>
</dbReference>
<comment type="caution">
    <text evidence="12">Lacks conserved residue(s) required for the propagation of feature annotation.</text>
</comment>
<keyword evidence="9 12" id="KW-0810">Translation regulation</keyword>
<dbReference type="Pfam" id="PF00005">
    <property type="entry name" value="ABC_tran"/>
    <property type="match status" value="2"/>
</dbReference>
<feature type="binding site" evidence="12">
    <location>
        <begin position="350"/>
        <end position="357"/>
    </location>
    <ligand>
        <name>ATP</name>
        <dbReference type="ChEBI" id="CHEBI:30616"/>
        <label>2</label>
    </ligand>
</feature>
<evidence type="ECO:0000256" key="6">
    <source>
        <dbReference type="ARBA" id="ARBA00022741"/>
    </source>
</evidence>
<dbReference type="GO" id="GO:0006412">
    <property type="term" value="P:translation"/>
    <property type="evidence" value="ECO:0007669"/>
    <property type="project" value="UniProtKB-KW"/>
</dbReference>
<proteinExistence type="inferred from homology"/>
<keyword evidence="2 12" id="KW-0963">Cytoplasm</keyword>
<keyword evidence="4 12" id="KW-0699">rRNA-binding</keyword>
<dbReference type="SUPFAM" id="SSF52540">
    <property type="entry name" value="P-loop containing nucleoside triphosphate hydrolases"/>
    <property type="match status" value="2"/>
</dbReference>
<keyword evidence="8 12" id="KW-0067">ATP-binding</keyword>
<comment type="subunit">
    <text evidence="12">Monomer. Probably contacts ribosomal proteins L1, L5, L33 and S7, the 16S and 23S rRNA and the P-site containing tRNA(fMet).</text>
</comment>
<feature type="domain" description="ABC transporter" evidence="13">
    <location>
        <begin position="7"/>
        <end position="253"/>
    </location>
</feature>
<dbReference type="Gene3D" id="3.40.50.300">
    <property type="entry name" value="P-loop containing nucleotide triphosphate hydrolases"/>
    <property type="match status" value="2"/>
</dbReference>
<dbReference type="InterPro" id="IPR017871">
    <property type="entry name" value="ABC_transporter-like_CS"/>
</dbReference>
<keyword evidence="15" id="KW-1185">Reference proteome</keyword>
<dbReference type="InterPro" id="IPR003439">
    <property type="entry name" value="ABC_transporter-like_ATP-bd"/>
</dbReference>
<comment type="catalytic activity">
    <reaction evidence="12">
        <text>ATP + H2O = ADP + phosphate + H(+)</text>
        <dbReference type="Rhea" id="RHEA:13065"/>
        <dbReference type="ChEBI" id="CHEBI:15377"/>
        <dbReference type="ChEBI" id="CHEBI:15378"/>
        <dbReference type="ChEBI" id="CHEBI:30616"/>
        <dbReference type="ChEBI" id="CHEBI:43474"/>
        <dbReference type="ChEBI" id="CHEBI:456216"/>
    </reaction>
</comment>
<dbReference type="PROSITE" id="PS00211">
    <property type="entry name" value="ABC_TRANSPORTER_1"/>
    <property type="match status" value="1"/>
</dbReference>
<dbReference type="PATRIC" id="fig|401562.4.peg.2139"/>
<dbReference type="PROSITE" id="PS50893">
    <property type="entry name" value="ABC_TRANSPORTER_2"/>
    <property type="match status" value="2"/>
</dbReference>
<evidence type="ECO:0000256" key="12">
    <source>
        <dbReference type="HAMAP-Rule" id="MF_00847"/>
    </source>
</evidence>
<dbReference type="PANTHER" id="PTHR43858:SF1">
    <property type="entry name" value="ABC TRANSPORTER-RELATED PROTEIN"/>
    <property type="match status" value="1"/>
</dbReference>
<dbReference type="Proteomes" id="UP000078529">
    <property type="component" value="Unassembled WGS sequence"/>
</dbReference>
<dbReference type="CDD" id="cd03221">
    <property type="entry name" value="ABCF_EF-3"/>
    <property type="match status" value="2"/>
</dbReference>
<keyword evidence="5 12" id="KW-0677">Repeat</keyword>
<dbReference type="Pfam" id="PF12848">
    <property type="entry name" value="ABC_tran_Xtn"/>
    <property type="match status" value="1"/>
</dbReference>
<gene>
    <name evidence="12" type="primary">ettA</name>
    <name evidence="14" type="ORF">NS365_11835</name>
</gene>
<evidence type="ECO:0000313" key="14">
    <source>
        <dbReference type="EMBL" id="KTR05418.1"/>
    </source>
</evidence>
<feature type="binding site" evidence="12">
    <location>
        <begin position="39"/>
        <end position="46"/>
    </location>
    <ligand>
        <name>ATP</name>
        <dbReference type="ChEBI" id="CHEBI:30616"/>
        <label>1</label>
    </ligand>
</feature>
<dbReference type="InterPro" id="IPR022374">
    <property type="entry name" value="EttA"/>
</dbReference>
<dbReference type="GO" id="GO:0005524">
    <property type="term" value="F:ATP binding"/>
    <property type="evidence" value="ECO:0007669"/>
    <property type="project" value="UniProtKB-UniRule"/>
</dbReference>
<dbReference type="NCBIfam" id="TIGR03719">
    <property type="entry name" value="ABC_ABC_ChvD"/>
    <property type="match status" value="1"/>
</dbReference>
<dbReference type="SMART" id="SM00382">
    <property type="entry name" value="AAA"/>
    <property type="match status" value="2"/>
</dbReference>
<feature type="region of interest" description="PtIM" evidence="12">
    <location>
        <begin position="236"/>
        <end position="316"/>
    </location>
</feature>
<dbReference type="GO" id="GO:0045900">
    <property type="term" value="P:negative regulation of translational elongation"/>
    <property type="evidence" value="ECO:0007669"/>
    <property type="project" value="UniProtKB-UniRule"/>
</dbReference>
<dbReference type="EMBL" id="LDQA01000025">
    <property type="protein sequence ID" value="KTR05418.1"/>
    <property type="molecule type" value="Genomic_DNA"/>
</dbReference>
<accession>A0A175RQ32</accession>
<comment type="domain">
    <text evidence="12">The arm domain is inserted in the first ABC transporter domain. Probably contacts ribosomal protein L1.</text>
</comment>
<dbReference type="FunFam" id="3.40.50.300:FF:000183">
    <property type="entry name" value="ABC transporter ATP-binding protein yjjK"/>
    <property type="match status" value="1"/>
</dbReference>
<comment type="subcellular location">
    <subcellularLocation>
        <location evidence="12">Cytoplasm</location>
    </subcellularLocation>
    <text evidence="12">Associates with ribosomes and polysomes.</text>
</comment>
<evidence type="ECO:0000259" key="13">
    <source>
        <dbReference type="PROSITE" id="PS50893"/>
    </source>
</evidence>
<keyword evidence="7 12" id="KW-0378">Hydrolase</keyword>
<comment type="domain">
    <text evidence="12">The P-site tRNA interaction motif (PtIM domain) probably interacts with the P-site tRNA(fMet) as well as the 23S rRNA.</text>
</comment>
<comment type="function">
    <text evidence="12">A translation factor that gates the progression of the 70S ribosomal initiation complex (IC, containing tRNA(fMet) in the P-site) into the translation elongation cycle by using a mechanism sensitive to the ATP/ADP ratio. Binds to the 70S ribosome E-site where it modulates the state of the translating ribosome during subunit translocation. ATP hydrolysis probably frees it from the ribosome, which can enter the elongation phase.</text>
</comment>
<keyword evidence="3 12" id="KW-0820">tRNA-binding</keyword>
<evidence type="ECO:0000256" key="3">
    <source>
        <dbReference type="ARBA" id="ARBA00022555"/>
    </source>
</evidence>
<dbReference type="GO" id="GO:0019843">
    <property type="term" value="F:rRNA binding"/>
    <property type="evidence" value="ECO:0007669"/>
    <property type="project" value="UniProtKB-UniRule"/>
</dbReference>
<evidence type="ECO:0000256" key="9">
    <source>
        <dbReference type="ARBA" id="ARBA00022845"/>
    </source>
</evidence>
<keyword evidence="10 12" id="KW-0694">RNA-binding</keyword>